<dbReference type="GO" id="GO:0020037">
    <property type="term" value="F:heme binding"/>
    <property type="evidence" value="ECO:0007669"/>
    <property type="project" value="InterPro"/>
</dbReference>
<evidence type="ECO:0000259" key="6">
    <source>
        <dbReference type="PROSITE" id="PS51007"/>
    </source>
</evidence>
<dbReference type="GO" id="GO:0009055">
    <property type="term" value="F:electron transfer activity"/>
    <property type="evidence" value="ECO:0007669"/>
    <property type="project" value="InterPro"/>
</dbReference>
<gene>
    <name evidence="7" type="ORF">GIW81_15650</name>
</gene>
<evidence type="ECO:0000313" key="8">
    <source>
        <dbReference type="Proteomes" id="UP000440694"/>
    </source>
</evidence>
<keyword evidence="5" id="KW-0732">Signal</keyword>
<keyword evidence="3 4" id="KW-0408">Iron</keyword>
<dbReference type="PROSITE" id="PS51007">
    <property type="entry name" value="CYTC"/>
    <property type="match status" value="1"/>
</dbReference>
<evidence type="ECO:0000256" key="1">
    <source>
        <dbReference type="ARBA" id="ARBA00022617"/>
    </source>
</evidence>
<feature type="domain" description="Cytochrome c" evidence="6">
    <location>
        <begin position="30"/>
        <end position="133"/>
    </location>
</feature>
<dbReference type="Proteomes" id="UP000440694">
    <property type="component" value="Unassembled WGS sequence"/>
</dbReference>
<dbReference type="SUPFAM" id="SSF46626">
    <property type="entry name" value="Cytochrome c"/>
    <property type="match status" value="1"/>
</dbReference>
<comment type="caution">
    <text evidence="7">The sequence shown here is derived from an EMBL/GenBank/DDBJ whole genome shotgun (WGS) entry which is preliminary data.</text>
</comment>
<proteinExistence type="predicted"/>
<dbReference type="Pfam" id="PF00034">
    <property type="entry name" value="Cytochrom_C"/>
    <property type="match status" value="1"/>
</dbReference>
<evidence type="ECO:0000256" key="3">
    <source>
        <dbReference type="ARBA" id="ARBA00023004"/>
    </source>
</evidence>
<dbReference type="EMBL" id="WMBQ01000002">
    <property type="protein sequence ID" value="MTD95773.1"/>
    <property type="molecule type" value="Genomic_DNA"/>
</dbReference>
<keyword evidence="8" id="KW-1185">Reference proteome</keyword>
<feature type="chain" id="PRO_5026156074" evidence="5">
    <location>
        <begin position="25"/>
        <end position="140"/>
    </location>
</feature>
<evidence type="ECO:0000256" key="4">
    <source>
        <dbReference type="PROSITE-ProRule" id="PRU00433"/>
    </source>
</evidence>
<reference evidence="7 8" key="1">
    <citation type="submission" date="2019-11" db="EMBL/GenBank/DDBJ databases">
        <title>Identification of a novel strain.</title>
        <authorList>
            <person name="Xu Q."/>
            <person name="Wang G."/>
        </authorList>
    </citation>
    <scope>NUCLEOTIDE SEQUENCE [LARGE SCALE GENOMIC DNA]</scope>
    <source>
        <strain evidence="8">xq</strain>
    </source>
</reference>
<organism evidence="7 8">
    <name type="scientific">Hyphomicrobium album</name>
    <dbReference type="NCBI Taxonomy" id="2665159"/>
    <lineage>
        <taxon>Bacteria</taxon>
        <taxon>Pseudomonadati</taxon>
        <taxon>Pseudomonadota</taxon>
        <taxon>Alphaproteobacteria</taxon>
        <taxon>Hyphomicrobiales</taxon>
        <taxon>Hyphomicrobiaceae</taxon>
        <taxon>Hyphomicrobium</taxon>
    </lineage>
</organism>
<dbReference type="Gene3D" id="1.10.760.10">
    <property type="entry name" value="Cytochrome c-like domain"/>
    <property type="match status" value="1"/>
</dbReference>
<sequence>MRYVGVLFCAGIACVIAAHGTVLAGEPGADELSGGRDLYVGHCAICHGLDGTGQGPLAQAMKIVPADLTQIAVKHAGEFPDAKVRDVIRNGGAVLGHGSTAMLPWGLYFSERRNPDLAKARIKALTEYIKSIQQGSAPGR</sequence>
<accession>A0A6I3KMV0</accession>
<dbReference type="AlphaFoldDB" id="A0A6I3KMV0"/>
<evidence type="ECO:0000256" key="2">
    <source>
        <dbReference type="ARBA" id="ARBA00022723"/>
    </source>
</evidence>
<feature type="signal peptide" evidence="5">
    <location>
        <begin position="1"/>
        <end position="24"/>
    </location>
</feature>
<dbReference type="InterPro" id="IPR009056">
    <property type="entry name" value="Cyt_c-like_dom"/>
</dbReference>
<keyword evidence="2 4" id="KW-0479">Metal-binding</keyword>
<dbReference type="InterPro" id="IPR036909">
    <property type="entry name" value="Cyt_c-like_dom_sf"/>
</dbReference>
<evidence type="ECO:0000313" key="7">
    <source>
        <dbReference type="EMBL" id="MTD95773.1"/>
    </source>
</evidence>
<name>A0A6I3KMV0_9HYPH</name>
<protein>
    <submittedName>
        <fullName evidence="7">C-type cytochrome</fullName>
    </submittedName>
</protein>
<evidence type="ECO:0000256" key="5">
    <source>
        <dbReference type="SAM" id="SignalP"/>
    </source>
</evidence>
<keyword evidence="1 4" id="KW-0349">Heme</keyword>
<dbReference type="GO" id="GO:0046872">
    <property type="term" value="F:metal ion binding"/>
    <property type="evidence" value="ECO:0007669"/>
    <property type="project" value="UniProtKB-KW"/>
</dbReference>